<sequence>MAEGTRSQDVRRMEDSIKRNAEQIESHTGMLQGLQNSIDGLTQLITTLNSKYEAITAMKLKQLHEILEFSVEHVTGRMQISYEGECQNIAGGLPANSRSRFYDKMGQIVVLIESKVKEVAPEGLGDEDVELLPDEEEEGLANEEKGVVYNHFTGVILNSEGLILTVADAVPENCEGVSYRLISDFGFQKVKLVAKDVRKNLAILRPLIKRKLNYLKFADVGESITAGMEIFSICHPNDMYFTFDKGHVSYGCDFSEREDKTKVYSRFISQTYLGRIVDDVVDKELYPDLAAHYDPHLQIIQIKNFCGAEGTYSGHVFECKGSPGAPIFDCQGKVIGLIAFRHLGYTFGVHFQELKDFVKKSLELDEGKGKKEVHGGKEKKQGRGDEGQSERKMKYLETRGSGGKGKQRRG</sequence>
<dbReference type="EMBL" id="CM037158">
    <property type="protein sequence ID" value="KAH7851105.1"/>
    <property type="molecule type" value="Genomic_DNA"/>
</dbReference>
<evidence type="ECO:0000313" key="1">
    <source>
        <dbReference type="EMBL" id="KAH7851105.1"/>
    </source>
</evidence>
<protein>
    <submittedName>
        <fullName evidence="1">Uncharacterized protein</fullName>
    </submittedName>
</protein>
<reference evidence="1 2" key="1">
    <citation type="journal article" date="2021" name="Hortic Res">
        <title>High-quality reference genome and annotation aids understanding of berry development for evergreen blueberry (Vaccinium darrowii).</title>
        <authorList>
            <person name="Yu J."/>
            <person name="Hulse-Kemp A.M."/>
            <person name="Babiker E."/>
            <person name="Staton M."/>
        </authorList>
    </citation>
    <scope>NUCLEOTIDE SEQUENCE [LARGE SCALE GENOMIC DNA]</scope>
    <source>
        <strain evidence="2">cv. NJ 8807/NJ 8810</strain>
        <tissue evidence="1">Young leaf</tissue>
    </source>
</reference>
<evidence type="ECO:0000313" key="2">
    <source>
        <dbReference type="Proteomes" id="UP000828048"/>
    </source>
</evidence>
<organism evidence="1 2">
    <name type="scientific">Vaccinium darrowii</name>
    <dbReference type="NCBI Taxonomy" id="229202"/>
    <lineage>
        <taxon>Eukaryota</taxon>
        <taxon>Viridiplantae</taxon>
        <taxon>Streptophyta</taxon>
        <taxon>Embryophyta</taxon>
        <taxon>Tracheophyta</taxon>
        <taxon>Spermatophyta</taxon>
        <taxon>Magnoliopsida</taxon>
        <taxon>eudicotyledons</taxon>
        <taxon>Gunneridae</taxon>
        <taxon>Pentapetalae</taxon>
        <taxon>asterids</taxon>
        <taxon>Ericales</taxon>
        <taxon>Ericaceae</taxon>
        <taxon>Vaccinioideae</taxon>
        <taxon>Vaccinieae</taxon>
        <taxon>Vaccinium</taxon>
    </lineage>
</organism>
<proteinExistence type="predicted"/>
<keyword evidence="2" id="KW-1185">Reference proteome</keyword>
<dbReference type="Proteomes" id="UP000828048">
    <property type="component" value="Chromosome 8"/>
</dbReference>
<gene>
    <name evidence="1" type="ORF">Vadar_007381</name>
</gene>
<name>A0ACB7YCF9_9ERIC</name>
<accession>A0ACB7YCF9</accession>
<comment type="caution">
    <text evidence="1">The sequence shown here is derived from an EMBL/GenBank/DDBJ whole genome shotgun (WGS) entry which is preliminary data.</text>
</comment>